<evidence type="ECO:0000313" key="2">
    <source>
        <dbReference type="Proteomes" id="UP001529510"/>
    </source>
</evidence>
<feature type="non-terminal residue" evidence="1">
    <location>
        <position position="57"/>
    </location>
</feature>
<name>A0ABD0MY93_CIRMR</name>
<sequence>YFETELGTCEPCDELCLTCDGTSTQCLSSNGQCRQNCGPMNYVAEDGTCRRCASHCD</sequence>
<dbReference type="Proteomes" id="UP001529510">
    <property type="component" value="Unassembled WGS sequence"/>
</dbReference>
<dbReference type="SUPFAM" id="SSF57184">
    <property type="entry name" value="Growth factor receptor domain"/>
    <property type="match status" value="1"/>
</dbReference>
<dbReference type="AlphaFoldDB" id="A0ABD0MY93"/>
<reference evidence="1 2" key="1">
    <citation type="submission" date="2024-05" db="EMBL/GenBank/DDBJ databases">
        <title>Genome sequencing and assembly of Indian major carp, Cirrhinus mrigala (Hamilton, 1822).</title>
        <authorList>
            <person name="Mohindra V."/>
            <person name="Chowdhury L.M."/>
            <person name="Lal K."/>
            <person name="Jena J.K."/>
        </authorList>
    </citation>
    <scope>NUCLEOTIDE SEQUENCE [LARGE SCALE GENOMIC DNA]</scope>
    <source>
        <strain evidence="1">CM1030</strain>
        <tissue evidence="1">Blood</tissue>
    </source>
</reference>
<protein>
    <submittedName>
        <fullName evidence="1">Uncharacterized protein</fullName>
    </submittedName>
</protein>
<accession>A0ABD0MY93</accession>
<gene>
    <name evidence="1" type="ORF">M9458_049200</name>
</gene>
<proteinExistence type="predicted"/>
<keyword evidence="2" id="KW-1185">Reference proteome</keyword>
<dbReference type="EMBL" id="JAMKFB020000025">
    <property type="protein sequence ID" value="KAL0154937.1"/>
    <property type="molecule type" value="Genomic_DNA"/>
</dbReference>
<evidence type="ECO:0000313" key="1">
    <source>
        <dbReference type="EMBL" id="KAL0154937.1"/>
    </source>
</evidence>
<dbReference type="InterPro" id="IPR009030">
    <property type="entry name" value="Growth_fac_rcpt_cys_sf"/>
</dbReference>
<comment type="caution">
    <text evidence="1">The sequence shown here is derived from an EMBL/GenBank/DDBJ whole genome shotgun (WGS) entry which is preliminary data.</text>
</comment>
<feature type="non-terminal residue" evidence="1">
    <location>
        <position position="1"/>
    </location>
</feature>
<organism evidence="1 2">
    <name type="scientific">Cirrhinus mrigala</name>
    <name type="common">Mrigala</name>
    <dbReference type="NCBI Taxonomy" id="683832"/>
    <lineage>
        <taxon>Eukaryota</taxon>
        <taxon>Metazoa</taxon>
        <taxon>Chordata</taxon>
        <taxon>Craniata</taxon>
        <taxon>Vertebrata</taxon>
        <taxon>Euteleostomi</taxon>
        <taxon>Actinopterygii</taxon>
        <taxon>Neopterygii</taxon>
        <taxon>Teleostei</taxon>
        <taxon>Ostariophysi</taxon>
        <taxon>Cypriniformes</taxon>
        <taxon>Cyprinidae</taxon>
        <taxon>Labeoninae</taxon>
        <taxon>Labeonini</taxon>
        <taxon>Cirrhinus</taxon>
    </lineage>
</organism>